<gene>
    <name evidence="2" type="ORF">SAMN02745910_03533</name>
</gene>
<name>A0A1I6BE94_9BACI</name>
<dbReference type="CDD" id="cd00077">
    <property type="entry name" value="HDc"/>
    <property type="match status" value="1"/>
</dbReference>
<proteinExistence type="predicted"/>
<dbReference type="GeneID" id="93712129"/>
<dbReference type="InterPro" id="IPR003607">
    <property type="entry name" value="HD/PDEase_dom"/>
</dbReference>
<dbReference type="PANTHER" id="PTHR46246:SF1">
    <property type="entry name" value="GUANOSINE-3',5'-BIS(DIPHOSPHATE) 3'-PYROPHOSPHOHYDROLASE MESH1"/>
    <property type="match status" value="1"/>
</dbReference>
<reference evidence="2 3" key="1">
    <citation type="submission" date="2016-10" db="EMBL/GenBank/DDBJ databases">
        <authorList>
            <person name="Varghese N."/>
            <person name="Submissions S."/>
        </authorList>
    </citation>
    <scope>NUCLEOTIDE SEQUENCE [LARGE SCALE GENOMIC DNA]</scope>
    <source>
        <strain evidence="2 3">DSM 13796</strain>
    </source>
</reference>
<protein>
    <submittedName>
        <fullName evidence="2">HD domain-containing protein</fullName>
    </submittedName>
</protein>
<evidence type="ECO:0000313" key="3">
    <source>
        <dbReference type="Proteomes" id="UP000182762"/>
    </source>
</evidence>
<keyword evidence="3" id="KW-1185">Reference proteome</keyword>
<dbReference type="SUPFAM" id="SSF109604">
    <property type="entry name" value="HD-domain/PDEase-like"/>
    <property type="match status" value="1"/>
</dbReference>
<sequence>MNAKEKALAFATKMHGEQKRKGSSLPYIVHPIEVSEILEEANLPESVVISGLLHDTVEDTEVTLEDIKALFGEEVASLVGAHTEDKSKSWEERKVHAIAVAKSGSLLVKALIAADKLSNLHSLQKDYKEQGEEVWKHFKRGYEKQKWYYLNVVHNLFIGLEEEEVPLFFYKFKEKAESFFKK</sequence>
<evidence type="ECO:0000259" key="1">
    <source>
        <dbReference type="SMART" id="SM00471"/>
    </source>
</evidence>
<dbReference type="InterPro" id="IPR052194">
    <property type="entry name" value="MESH1"/>
</dbReference>
<comment type="caution">
    <text evidence="2">The sequence shown here is derived from an EMBL/GenBank/DDBJ whole genome shotgun (WGS) entry which is preliminary data.</text>
</comment>
<accession>A0A1I6BE94</accession>
<evidence type="ECO:0000313" key="2">
    <source>
        <dbReference type="EMBL" id="SFQ79268.1"/>
    </source>
</evidence>
<feature type="domain" description="HD/PDEase" evidence="1">
    <location>
        <begin position="23"/>
        <end position="129"/>
    </location>
</feature>
<organism evidence="2 3">
    <name type="scientific">Priestia endophytica DSM 13796</name>
    <dbReference type="NCBI Taxonomy" id="1121089"/>
    <lineage>
        <taxon>Bacteria</taxon>
        <taxon>Bacillati</taxon>
        <taxon>Bacillota</taxon>
        <taxon>Bacilli</taxon>
        <taxon>Bacillales</taxon>
        <taxon>Bacillaceae</taxon>
        <taxon>Priestia</taxon>
    </lineage>
</organism>
<dbReference type="RefSeq" id="WP_061805865.1">
    <property type="nucleotide sequence ID" value="NZ_FOXX01000009.1"/>
</dbReference>
<dbReference type="PANTHER" id="PTHR46246">
    <property type="entry name" value="GUANOSINE-3',5'-BIS(DIPHOSPHATE) 3'-PYROPHOSPHOHYDROLASE MESH1"/>
    <property type="match status" value="1"/>
</dbReference>
<dbReference type="SMART" id="SM00471">
    <property type="entry name" value="HDc"/>
    <property type="match status" value="1"/>
</dbReference>
<dbReference type="Pfam" id="PF13328">
    <property type="entry name" value="HD_4"/>
    <property type="match status" value="1"/>
</dbReference>
<dbReference type="EMBL" id="FOXX01000009">
    <property type="protein sequence ID" value="SFQ79268.1"/>
    <property type="molecule type" value="Genomic_DNA"/>
</dbReference>
<dbReference type="Proteomes" id="UP000182762">
    <property type="component" value="Unassembled WGS sequence"/>
</dbReference>
<dbReference type="Gene3D" id="1.10.3210.10">
    <property type="entry name" value="Hypothetical protein af1432"/>
    <property type="match status" value="1"/>
</dbReference>